<feature type="compositionally biased region" description="Polar residues" evidence="4">
    <location>
        <begin position="410"/>
        <end position="452"/>
    </location>
</feature>
<dbReference type="AlphaFoldDB" id="A0A194PYV1"/>
<dbReference type="GO" id="GO:0062129">
    <property type="term" value="C:chitin-based extracellular matrix"/>
    <property type="evidence" value="ECO:0007669"/>
    <property type="project" value="TreeGrafter"/>
</dbReference>
<keyword evidence="6" id="KW-1185">Reference proteome</keyword>
<name>A0A194PYV1_PAPXU</name>
<feature type="compositionally biased region" description="Basic and acidic residues" evidence="4">
    <location>
        <begin position="310"/>
        <end position="321"/>
    </location>
</feature>
<dbReference type="Pfam" id="PF00379">
    <property type="entry name" value="Chitin_bind_4"/>
    <property type="match status" value="2"/>
</dbReference>
<dbReference type="PROSITE" id="PS51155">
    <property type="entry name" value="CHIT_BIND_RR_2"/>
    <property type="match status" value="2"/>
</dbReference>
<dbReference type="GO" id="GO:0008010">
    <property type="term" value="F:structural constituent of chitin-based larval cuticle"/>
    <property type="evidence" value="ECO:0007669"/>
    <property type="project" value="TreeGrafter"/>
</dbReference>
<feature type="compositionally biased region" description="Basic and acidic residues" evidence="4">
    <location>
        <begin position="390"/>
        <end position="403"/>
    </location>
</feature>
<accession>A0A194PYV1</accession>
<proteinExistence type="predicted"/>
<feature type="compositionally biased region" description="Low complexity" evidence="4">
    <location>
        <begin position="322"/>
        <end position="331"/>
    </location>
</feature>
<dbReference type="EMBL" id="KQ459586">
    <property type="protein sequence ID" value="KPI97924.1"/>
    <property type="molecule type" value="Genomic_DNA"/>
</dbReference>
<feature type="compositionally biased region" description="Low complexity" evidence="4">
    <location>
        <begin position="291"/>
        <end position="309"/>
    </location>
</feature>
<evidence type="ECO:0000256" key="4">
    <source>
        <dbReference type="SAM" id="MobiDB-lite"/>
    </source>
</evidence>
<feature type="compositionally biased region" description="Polar residues" evidence="4">
    <location>
        <begin position="465"/>
        <end position="477"/>
    </location>
</feature>
<evidence type="ECO:0000256" key="1">
    <source>
        <dbReference type="ARBA" id="ARBA00022460"/>
    </source>
</evidence>
<dbReference type="InterPro" id="IPR050468">
    <property type="entry name" value="Cuticle_Struct_Prot"/>
</dbReference>
<evidence type="ECO:0000256" key="2">
    <source>
        <dbReference type="ARBA" id="ARBA00022729"/>
    </source>
</evidence>
<protein>
    <recommendedName>
        <fullName evidence="7">Protein lethal(3)malignant blood neoplasm 1</fullName>
    </recommendedName>
</protein>
<organism evidence="5 6">
    <name type="scientific">Papilio xuthus</name>
    <name type="common">Asian swallowtail butterfly</name>
    <dbReference type="NCBI Taxonomy" id="66420"/>
    <lineage>
        <taxon>Eukaryota</taxon>
        <taxon>Metazoa</taxon>
        <taxon>Ecdysozoa</taxon>
        <taxon>Arthropoda</taxon>
        <taxon>Hexapoda</taxon>
        <taxon>Insecta</taxon>
        <taxon>Pterygota</taxon>
        <taxon>Neoptera</taxon>
        <taxon>Endopterygota</taxon>
        <taxon>Lepidoptera</taxon>
        <taxon>Glossata</taxon>
        <taxon>Ditrysia</taxon>
        <taxon>Papilionoidea</taxon>
        <taxon>Papilionidae</taxon>
        <taxon>Papilioninae</taxon>
        <taxon>Papilio</taxon>
    </lineage>
</organism>
<evidence type="ECO:0000256" key="3">
    <source>
        <dbReference type="PROSITE-ProRule" id="PRU00497"/>
    </source>
</evidence>
<feature type="region of interest" description="Disordered" evidence="4">
    <location>
        <begin position="291"/>
        <end position="341"/>
    </location>
</feature>
<feature type="compositionally biased region" description="Low complexity" evidence="4">
    <location>
        <begin position="149"/>
        <end position="158"/>
    </location>
</feature>
<feature type="region of interest" description="Disordered" evidence="4">
    <location>
        <begin position="370"/>
        <end position="490"/>
    </location>
</feature>
<feature type="compositionally biased region" description="Basic and acidic residues" evidence="4">
    <location>
        <begin position="159"/>
        <end position="172"/>
    </location>
</feature>
<dbReference type="PROSITE" id="PS00233">
    <property type="entry name" value="CHIT_BIND_RR_1"/>
    <property type="match status" value="1"/>
</dbReference>
<sequence>MKSCFGRINKLSEAKNPRSLVRTLAQQAAPRLLCPRIIDKMLSRRYIILLCVTLCVLQVKSADKYTDENRPYEFGFTIDGEQHRHEKKDENGIIMGEFGFITADGVYHVTVYATDENGNFKILSMKNIRVKPYPTAKSGPERGRSLEYPSSPQVSSKPSVHEQNKKQLKELPKPGPASPAKSCSHCKLPTTTTTTTEAPYIPSNNKLPVPAISQDIEIPPKYNQHDDVSAQDYIKQDDQSQQQQVKQIEQEQRKEQQLRQEQQRQQQQLQQGQQQYLQQQQQQQQLQQEQQQQQGQQRQSLQPQGPHPGQQEEQRQQENEQGHQLVGQLQQRKQEQQREQFNNAQNYPAQAIGLPQSIATINEPNYAQQSYTQEELQREYQKQQLQQEQHQQRDSNEFPREQSKAPYNIGSPQNYPQQSQSANDNYQQPSYTQPGIQNSPNYETGTSQSHTNLGDKDESKYPGSNILQTQSTASDNQGPMLPLVTNRNPKSYDEQLNKGFNALSSPANAFVPQGNSPPKKPQLISAQMQIVDKNTDIHYKRPGEKEGLPEGLTKDDMSQLLYTFNYTVGFHGHFEEGYKNGAKVGYYYVTGRNGVRTRVDYVADEKGFRPKITREVLDLLSDDVPKPDTEKDLKYGLKGYEFKWLYYPVDTK</sequence>
<evidence type="ECO:0008006" key="7">
    <source>
        <dbReference type="Google" id="ProtNLM"/>
    </source>
</evidence>
<keyword evidence="2" id="KW-0732">Signal</keyword>
<dbReference type="Proteomes" id="UP000053268">
    <property type="component" value="Unassembled WGS sequence"/>
</dbReference>
<evidence type="ECO:0000313" key="5">
    <source>
        <dbReference type="EMBL" id="KPI97924.1"/>
    </source>
</evidence>
<gene>
    <name evidence="5" type="ORF">RR46_11045</name>
</gene>
<dbReference type="InterPro" id="IPR000618">
    <property type="entry name" value="Insect_cuticle"/>
</dbReference>
<dbReference type="PANTHER" id="PTHR10380">
    <property type="entry name" value="CUTICLE PROTEIN"/>
    <property type="match status" value="1"/>
</dbReference>
<feature type="region of interest" description="Disordered" evidence="4">
    <location>
        <begin position="132"/>
        <end position="206"/>
    </location>
</feature>
<reference evidence="5 6" key="1">
    <citation type="journal article" date="2015" name="Nat. Commun.">
        <title>Outbred genome sequencing and CRISPR/Cas9 gene editing in butterflies.</title>
        <authorList>
            <person name="Li X."/>
            <person name="Fan D."/>
            <person name="Zhang W."/>
            <person name="Liu G."/>
            <person name="Zhang L."/>
            <person name="Zhao L."/>
            <person name="Fang X."/>
            <person name="Chen L."/>
            <person name="Dong Y."/>
            <person name="Chen Y."/>
            <person name="Ding Y."/>
            <person name="Zhao R."/>
            <person name="Feng M."/>
            <person name="Zhu Y."/>
            <person name="Feng Y."/>
            <person name="Jiang X."/>
            <person name="Zhu D."/>
            <person name="Xiang H."/>
            <person name="Feng X."/>
            <person name="Li S."/>
            <person name="Wang J."/>
            <person name="Zhang G."/>
            <person name="Kronforst M.R."/>
            <person name="Wang W."/>
        </authorList>
    </citation>
    <scope>NUCLEOTIDE SEQUENCE [LARGE SCALE GENOMIC DNA]</scope>
    <source>
        <strain evidence="5">Ya'a_city_454_Px</strain>
        <tissue evidence="5">Whole body</tissue>
    </source>
</reference>
<dbReference type="InterPro" id="IPR031311">
    <property type="entry name" value="CHIT_BIND_RR_consensus"/>
</dbReference>
<evidence type="ECO:0000313" key="6">
    <source>
        <dbReference type="Proteomes" id="UP000053268"/>
    </source>
</evidence>
<keyword evidence="1 3" id="KW-0193">Cuticle</keyword>